<dbReference type="EMBL" id="MFZV01000018">
    <property type="protein sequence ID" value="OGK31151.1"/>
    <property type="molecule type" value="Genomic_DNA"/>
</dbReference>
<reference evidence="1 2" key="1">
    <citation type="journal article" date="2016" name="Nat. Commun.">
        <title>Thousands of microbial genomes shed light on interconnected biogeochemical processes in an aquifer system.</title>
        <authorList>
            <person name="Anantharaman K."/>
            <person name="Brown C.T."/>
            <person name="Hug L.A."/>
            <person name="Sharon I."/>
            <person name="Castelle C.J."/>
            <person name="Probst A.J."/>
            <person name="Thomas B.C."/>
            <person name="Singh A."/>
            <person name="Wilkins M.J."/>
            <person name="Karaoz U."/>
            <person name="Brodie E.L."/>
            <person name="Williams K.H."/>
            <person name="Hubbard S.S."/>
            <person name="Banfield J.F."/>
        </authorList>
    </citation>
    <scope>NUCLEOTIDE SEQUENCE [LARGE SCALE GENOMIC DNA]</scope>
</reference>
<dbReference type="AlphaFoldDB" id="A0A1F7HIW2"/>
<evidence type="ECO:0000313" key="2">
    <source>
        <dbReference type="Proteomes" id="UP000177199"/>
    </source>
</evidence>
<comment type="caution">
    <text evidence="1">The sequence shown here is derived from an EMBL/GenBank/DDBJ whole genome shotgun (WGS) entry which is preliminary data.</text>
</comment>
<proteinExistence type="predicted"/>
<sequence>MDYTQILLITTLAITTLFLILVGINIIFVLIELRKVLKKINSIAEGFEKLGQGLGHGLKETVSFFVGFKSLFKVLKVLGKENKSGKRTKK</sequence>
<accession>A0A1F7HIW2</accession>
<protein>
    <submittedName>
        <fullName evidence="1">Uncharacterized protein</fullName>
    </submittedName>
</protein>
<evidence type="ECO:0000313" key="1">
    <source>
        <dbReference type="EMBL" id="OGK31151.1"/>
    </source>
</evidence>
<organism evidence="1 2">
    <name type="scientific">Candidatus Roizmanbacteria bacterium RIFCSPHIGHO2_12_FULL_33_9</name>
    <dbReference type="NCBI Taxonomy" id="1802045"/>
    <lineage>
        <taxon>Bacteria</taxon>
        <taxon>Candidatus Roizmaniibacteriota</taxon>
    </lineage>
</organism>
<name>A0A1F7HIW2_9BACT</name>
<dbReference type="Proteomes" id="UP000177199">
    <property type="component" value="Unassembled WGS sequence"/>
</dbReference>
<gene>
    <name evidence="1" type="ORF">A3F29_00990</name>
</gene>